<evidence type="ECO:0000313" key="3">
    <source>
        <dbReference type="Proteomes" id="UP000264179"/>
    </source>
</evidence>
<name>A0A358HQI7_9PROT</name>
<dbReference type="EMBL" id="DOOG01000032">
    <property type="protein sequence ID" value="HBU97024.1"/>
    <property type="molecule type" value="Genomic_DNA"/>
</dbReference>
<comment type="caution">
    <text evidence="1">The sequence shown here is derived from an EMBL/GenBank/DDBJ whole genome shotgun (WGS) entry which is preliminary data.</text>
</comment>
<sequence length="65" mass="7865">MEANKRLATPPANARREDDIAYGDWDDDLENNRKDREKCFKHNFLIANDFQYHYTTNNKKRDMSR</sequence>
<proteinExistence type="predicted"/>
<dbReference type="EMBL" id="DPOP01000072">
    <property type="protein sequence ID" value="HCW67203.1"/>
    <property type="molecule type" value="Genomic_DNA"/>
</dbReference>
<protein>
    <submittedName>
        <fullName evidence="1">Uncharacterized protein</fullName>
    </submittedName>
</protein>
<organism evidence="1 4">
    <name type="scientific">Thalassospira lucentensis</name>
    <dbReference type="NCBI Taxonomy" id="168935"/>
    <lineage>
        <taxon>Bacteria</taxon>
        <taxon>Pseudomonadati</taxon>
        <taxon>Pseudomonadota</taxon>
        <taxon>Alphaproteobacteria</taxon>
        <taxon>Rhodospirillales</taxon>
        <taxon>Thalassospiraceae</taxon>
        <taxon>Thalassospira</taxon>
    </lineage>
</organism>
<dbReference type="Proteomes" id="UP000264753">
    <property type="component" value="Unassembled WGS sequence"/>
</dbReference>
<evidence type="ECO:0000313" key="4">
    <source>
        <dbReference type="Proteomes" id="UP000264753"/>
    </source>
</evidence>
<evidence type="ECO:0000313" key="2">
    <source>
        <dbReference type="EMBL" id="HCW67203.1"/>
    </source>
</evidence>
<dbReference type="AlphaFoldDB" id="A0A358HQI7"/>
<gene>
    <name evidence="1" type="ORF">DEF21_03840</name>
    <name evidence="2" type="ORF">DHR80_08320</name>
</gene>
<accession>A0A358HQI7</accession>
<reference evidence="3 4" key="1">
    <citation type="journal article" date="2018" name="Nat. Biotechnol.">
        <title>A standardized bacterial taxonomy based on genome phylogeny substantially revises the tree of life.</title>
        <authorList>
            <person name="Parks D.H."/>
            <person name="Chuvochina M."/>
            <person name="Waite D.W."/>
            <person name="Rinke C."/>
            <person name="Skarshewski A."/>
            <person name="Chaumeil P.A."/>
            <person name="Hugenholtz P."/>
        </authorList>
    </citation>
    <scope>NUCLEOTIDE SEQUENCE [LARGE SCALE GENOMIC DNA]</scope>
    <source>
        <strain evidence="1">UBA8707</strain>
        <strain evidence="2">UBA9881</strain>
    </source>
</reference>
<evidence type="ECO:0000313" key="1">
    <source>
        <dbReference type="EMBL" id="HBU97024.1"/>
    </source>
</evidence>
<dbReference type="Proteomes" id="UP000264179">
    <property type="component" value="Unassembled WGS sequence"/>
</dbReference>